<dbReference type="SMART" id="SM00028">
    <property type="entry name" value="TPR"/>
    <property type="match status" value="3"/>
</dbReference>
<dbReference type="AlphaFoldDB" id="A0A7V3KMK7"/>
<dbReference type="PANTHER" id="PTHR45586">
    <property type="entry name" value="TPR REPEAT-CONTAINING PROTEIN PA4667"/>
    <property type="match status" value="1"/>
</dbReference>
<evidence type="ECO:0000256" key="4">
    <source>
        <dbReference type="SAM" id="MobiDB-lite"/>
    </source>
</evidence>
<evidence type="ECO:0000313" key="5">
    <source>
        <dbReference type="EMBL" id="HGB35536.1"/>
    </source>
</evidence>
<protein>
    <submittedName>
        <fullName evidence="5">Tetratricopeptide repeat protein</fullName>
    </submittedName>
</protein>
<dbReference type="PANTHER" id="PTHR45586:SF1">
    <property type="entry name" value="LIPOPOLYSACCHARIDE ASSEMBLY PROTEIN B"/>
    <property type="match status" value="1"/>
</dbReference>
<dbReference type="Pfam" id="PF13432">
    <property type="entry name" value="TPR_16"/>
    <property type="match status" value="1"/>
</dbReference>
<sequence>MIFKGSSGVDVKKLKLQAQKLIGQGKYDEALTVLQELAKVTSDPEVFNSIGDLYIRKQSHEKALEYLEKAYKMYKEQDFREIAISVAKKILRLDKERHDVYLDLIQMELDSGNVDRALDWALEYVKLPKIDPVHLGKLFNLINEFASVIQEHTEQASKFERLFTRVQELAESLAMLSLESGIEFAQPQEFYERGDIGGLGGFFSEPTDQGAAVSEKPKKEEEKKEEVEKIEFIEKEEMEEEPKTFITSSAFADFLGVPPSESQKAPSEGLKSSEKFVFKEEEEIPVDQISEKTVVLEEPSITGEKATVVELPEESEKISSKPSEKIDRKITEPPVEEYKTVVEEAPEEVEEIQKEWESTLKKVTEKKSEKFFKEKVEVEKEEAASEPFAYTAPKVEKKRTEEERVEELKRPLKEEEVEASKKKYEEMVSLTEKRSSKLEDTAGLKGVPTSERSLTEKGVEKRPTEKPAPKVKEEFGVGEKVESTVEKEKYESLLRILREIKEDILSLEEWPYPSDPPFEVAKEYYEMKLYQPAIEEFQKLLSDPRYRLQSMIYLGKIFYERGDLEFAEVILRKAIEEAGTVDKDYIEAYYYLALTLENMKRYHEAKELYTNVYVFDSRFKDVEDKIRLFRSMGI</sequence>
<dbReference type="EMBL" id="DTGD01000056">
    <property type="protein sequence ID" value="HGB35536.1"/>
    <property type="molecule type" value="Genomic_DNA"/>
</dbReference>
<feature type="region of interest" description="Disordered" evidence="4">
    <location>
        <begin position="430"/>
        <end position="469"/>
    </location>
</feature>
<reference evidence="5" key="1">
    <citation type="journal article" date="2020" name="mSystems">
        <title>Genome- and Community-Level Interaction Insights into Carbon Utilization and Element Cycling Functions of Hydrothermarchaeota in Hydrothermal Sediment.</title>
        <authorList>
            <person name="Zhou Z."/>
            <person name="Liu Y."/>
            <person name="Xu W."/>
            <person name="Pan J."/>
            <person name="Luo Z.H."/>
            <person name="Li M."/>
        </authorList>
    </citation>
    <scope>NUCLEOTIDE SEQUENCE [LARGE SCALE GENOMIC DNA]</scope>
    <source>
        <strain evidence="5">SpSt-754</strain>
    </source>
</reference>
<dbReference type="InterPro" id="IPR011990">
    <property type="entry name" value="TPR-like_helical_dom_sf"/>
</dbReference>
<evidence type="ECO:0000256" key="1">
    <source>
        <dbReference type="ARBA" id="ARBA00022737"/>
    </source>
</evidence>
<feature type="compositionally biased region" description="Basic and acidic residues" evidence="4">
    <location>
        <begin position="430"/>
        <end position="442"/>
    </location>
</feature>
<dbReference type="Pfam" id="PF13174">
    <property type="entry name" value="TPR_6"/>
    <property type="match status" value="1"/>
</dbReference>
<evidence type="ECO:0000256" key="3">
    <source>
        <dbReference type="PROSITE-ProRule" id="PRU00339"/>
    </source>
</evidence>
<gene>
    <name evidence="5" type="ORF">ENV38_01350</name>
</gene>
<dbReference type="InterPro" id="IPR019734">
    <property type="entry name" value="TPR_rpt"/>
</dbReference>
<comment type="caution">
    <text evidence="5">The sequence shown here is derived from an EMBL/GenBank/DDBJ whole genome shotgun (WGS) entry which is preliminary data.</text>
</comment>
<feature type="compositionally biased region" description="Basic and acidic residues" evidence="4">
    <location>
        <begin position="453"/>
        <end position="469"/>
    </location>
</feature>
<dbReference type="Gene3D" id="1.25.40.10">
    <property type="entry name" value="Tetratricopeptide repeat domain"/>
    <property type="match status" value="2"/>
</dbReference>
<dbReference type="InterPro" id="IPR051012">
    <property type="entry name" value="CellSynth/LPSAsmb/PSIAsmb"/>
</dbReference>
<feature type="region of interest" description="Disordered" evidence="4">
    <location>
        <begin position="205"/>
        <end position="225"/>
    </location>
</feature>
<dbReference type="PROSITE" id="PS50005">
    <property type="entry name" value="TPR"/>
    <property type="match status" value="1"/>
</dbReference>
<feature type="region of interest" description="Disordered" evidence="4">
    <location>
        <begin position="306"/>
        <end position="332"/>
    </location>
</feature>
<keyword evidence="2 3" id="KW-0802">TPR repeat</keyword>
<feature type="repeat" description="TPR" evidence="3">
    <location>
        <begin position="44"/>
        <end position="77"/>
    </location>
</feature>
<proteinExistence type="predicted"/>
<organism evidence="5">
    <name type="scientific">candidate division WOR-3 bacterium</name>
    <dbReference type="NCBI Taxonomy" id="2052148"/>
    <lineage>
        <taxon>Bacteria</taxon>
        <taxon>Bacteria division WOR-3</taxon>
    </lineage>
</organism>
<name>A0A7V3KMK7_UNCW3</name>
<dbReference type="SUPFAM" id="SSF48452">
    <property type="entry name" value="TPR-like"/>
    <property type="match status" value="2"/>
</dbReference>
<accession>A0A7V3KMK7</accession>
<keyword evidence="1" id="KW-0677">Repeat</keyword>
<evidence type="ECO:0000256" key="2">
    <source>
        <dbReference type="ARBA" id="ARBA00022803"/>
    </source>
</evidence>
<feature type="compositionally biased region" description="Basic and acidic residues" evidence="4">
    <location>
        <begin position="215"/>
        <end position="225"/>
    </location>
</feature>
<feature type="region of interest" description="Disordered" evidence="4">
    <location>
        <begin position="394"/>
        <end position="416"/>
    </location>
</feature>
<feature type="compositionally biased region" description="Basic and acidic residues" evidence="4">
    <location>
        <begin position="314"/>
        <end position="332"/>
    </location>
</feature>